<evidence type="ECO:0000313" key="2">
    <source>
        <dbReference type="Proteomes" id="UP000076580"/>
    </source>
</evidence>
<evidence type="ECO:0000313" key="1">
    <source>
        <dbReference type="EMBL" id="KYK61961.1"/>
    </source>
</evidence>
<dbReference type="RefSeq" id="XP_040661313.1">
    <property type="nucleotide sequence ID" value="XM_040800430.1"/>
</dbReference>
<dbReference type="InParanoid" id="A0A151GXZ6"/>
<dbReference type="EMBL" id="LAYC01000001">
    <property type="protein sequence ID" value="KYK61961.1"/>
    <property type="molecule type" value="Genomic_DNA"/>
</dbReference>
<comment type="caution">
    <text evidence="1">The sequence shown here is derived from an EMBL/GenBank/DDBJ whole genome shotgun (WGS) entry which is preliminary data.</text>
</comment>
<name>A0A151GXZ6_DRECN</name>
<protein>
    <submittedName>
        <fullName evidence="1">Uncharacterized protein</fullName>
    </submittedName>
</protein>
<proteinExistence type="predicted"/>
<gene>
    <name evidence="1" type="ORF">DCS_03106</name>
</gene>
<accession>A0A151GXZ6</accession>
<organism evidence="1 2">
    <name type="scientific">Drechmeria coniospora</name>
    <name type="common">Nematophagous fungus</name>
    <name type="synonym">Meria coniospora</name>
    <dbReference type="NCBI Taxonomy" id="98403"/>
    <lineage>
        <taxon>Eukaryota</taxon>
        <taxon>Fungi</taxon>
        <taxon>Dikarya</taxon>
        <taxon>Ascomycota</taxon>
        <taxon>Pezizomycotina</taxon>
        <taxon>Sordariomycetes</taxon>
        <taxon>Hypocreomycetidae</taxon>
        <taxon>Hypocreales</taxon>
        <taxon>Ophiocordycipitaceae</taxon>
        <taxon>Drechmeria</taxon>
    </lineage>
</organism>
<sequence>MPFVAMLDRRARHMSEPDDQVFDLSRRVEEIPVEEDAGAIRSIESATPALLGKPHGSSGRHGDATKSLTVLYLSALVPPAFRAFAAFNRIEAIIFFSVPRRGESGHRDDALVESIK</sequence>
<dbReference type="Proteomes" id="UP000076580">
    <property type="component" value="Chromosome 01"/>
</dbReference>
<keyword evidence="2" id="KW-1185">Reference proteome</keyword>
<dbReference type="AlphaFoldDB" id="A0A151GXZ6"/>
<dbReference type="GeneID" id="63715749"/>
<reference evidence="1 2" key="1">
    <citation type="journal article" date="2016" name="Sci. Rep.">
        <title>Insights into Adaptations to a Near-Obligate Nematode Endoparasitic Lifestyle from the Finished Genome of Drechmeria coniospora.</title>
        <authorList>
            <person name="Zhang L."/>
            <person name="Zhou Z."/>
            <person name="Guo Q."/>
            <person name="Fokkens L."/>
            <person name="Miskei M."/>
            <person name="Pocsi I."/>
            <person name="Zhang W."/>
            <person name="Chen M."/>
            <person name="Wang L."/>
            <person name="Sun Y."/>
            <person name="Donzelli B.G."/>
            <person name="Gibson D.M."/>
            <person name="Nelson D.R."/>
            <person name="Luo J.G."/>
            <person name="Rep M."/>
            <person name="Liu H."/>
            <person name="Yang S."/>
            <person name="Wang J."/>
            <person name="Krasnoff S.B."/>
            <person name="Xu Y."/>
            <person name="Molnar I."/>
            <person name="Lin M."/>
        </authorList>
    </citation>
    <scope>NUCLEOTIDE SEQUENCE [LARGE SCALE GENOMIC DNA]</scope>
    <source>
        <strain evidence="1 2">ARSEF 6962</strain>
    </source>
</reference>